<dbReference type="OrthoDB" id="2236717at2"/>
<dbReference type="RefSeq" id="WP_018373078.1">
    <property type="nucleotide sequence ID" value="NZ_LT906439.1"/>
</dbReference>
<evidence type="ECO:0000313" key="3">
    <source>
        <dbReference type="Proteomes" id="UP000215185"/>
    </source>
</evidence>
<organism evidence="2 3">
    <name type="scientific">Streptococcus merionis</name>
    <dbReference type="NCBI Taxonomy" id="400065"/>
    <lineage>
        <taxon>Bacteria</taxon>
        <taxon>Bacillati</taxon>
        <taxon>Bacillota</taxon>
        <taxon>Bacilli</taxon>
        <taxon>Lactobacillales</taxon>
        <taxon>Streptococcaceae</taxon>
        <taxon>Streptococcus</taxon>
    </lineage>
</organism>
<name>A0A239SLK0_9STRE</name>
<keyword evidence="1" id="KW-1133">Transmembrane helix</keyword>
<keyword evidence="1" id="KW-0472">Membrane</keyword>
<gene>
    <name evidence="2" type="ORF">SAMEA4412692_00184</name>
</gene>
<sequence>MLDLLYILMWLAVPTATVAAAIIGGLRYKTKTELKKIELLSVNLKLGLDYVRNLKQNNEEGQYPKLYKRINHDSKELSELIERHGDKMAPQRYQEVISMIHIASALQPKGNFLTDVTDGVLNLVEDIFPDAERVMSFLRPKDTTSNPDYIYQAADDKASETLTRVRYIQQIAPEVLEIYTSLAKSNEQIVAKLEQSELSNKNELLAIHQSNMRNFNDVLDGYIKIKEDPSQYFKAQERLDRAKLSLENGQKILTQTLRQINENDMMNFEISLRMLQNEN</sequence>
<evidence type="ECO:0000313" key="2">
    <source>
        <dbReference type="EMBL" id="SNU86310.1"/>
    </source>
</evidence>
<accession>A0A239SLK0</accession>
<feature type="transmembrane region" description="Helical" evidence="1">
    <location>
        <begin position="6"/>
        <end position="26"/>
    </location>
</feature>
<dbReference type="AlphaFoldDB" id="A0A239SLK0"/>
<protein>
    <submittedName>
        <fullName evidence="2">Membrane protein</fullName>
    </submittedName>
</protein>
<evidence type="ECO:0000256" key="1">
    <source>
        <dbReference type="SAM" id="Phobius"/>
    </source>
</evidence>
<reference evidence="2 3" key="1">
    <citation type="submission" date="2017-06" db="EMBL/GenBank/DDBJ databases">
        <authorList>
            <consortium name="Pathogen Informatics"/>
        </authorList>
    </citation>
    <scope>NUCLEOTIDE SEQUENCE [LARGE SCALE GENOMIC DNA]</scope>
    <source>
        <strain evidence="2 3">NCTC13788</strain>
    </source>
</reference>
<keyword evidence="3" id="KW-1185">Reference proteome</keyword>
<proteinExistence type="predicted"/>
<dbReference type="KEGG" id="smen:SAMEA4412692_0184"/>
<keyword evidence="1" id="KW-0812">Transmembrane</keyword>
<dbReference type="STRING" id="1123308.GCA_000380085_00513"/>
<dbReference type="Proteomes" id="UP000215185">
    <property type="component" value="Chromosome 1"/>
</dbReference>
<dbReference type="EMBL" id="LT906439">
    <property type="protein sequence ID" value="SNU86310.1"/>
    <property type="molecule type" value="Genomic_DNA"/>
</dbReference>